<evidence type="ECO:0000256" key="2">
    <source>
        <dbReference type="ARBA" id="ARBA00022475"/>
    </source>
</evidence>
<dbReference type="InterPro" id="IPR004089">
    <property type="entry name" value="MCPsignal_dom"/>
</dbReference>
<keyword evidence="5 12" id="KW-0812">Transmembrane</keyword>
<dbReference type="PROSITE" id="PS50111">
    <property type="entry name" value="CHEMOTAXIS_TRANSDUC_2"/>
    <property type="match status" value="1"/>
</dbReference>
<evidence type="ECO:0000256" key="4">
    <source>
        <dbReference type="ARBA" id="ARBA00022500"/>
    </source>
</evidence>
<reference evidence="15 16" key="1">
    <citation type="submission" date="2023-03" db="EMBL/GenBank/DDBJ databases">
        <title>Bacillus Genome Sequencing.</title>
        <authorList>
            <person name="Dunlap C."/>
        </authorList>
    </citation>
    <scope>NUCLEOTIDE SEQUENCE [LARGE SCALE GENOMIC DNA]</scope>
    <source>
        <strain evidence="15 16">B-4107</strain>
    </source>
</reference>
<evidence type="ECO:0000256" key="3">
    <source>
        <dbReference type="ARBA" id="ARBA00022481"/>
    </source>
</evidence>
<dbReference type="SUPFAM" id="SSF103190">
    <property type="entry name" value="Sensory domain-like"/>
    <property type="match status" value="1"/>
</dbReference>
<evidence type="ECO:0000256" key="12">
    <source>
        <dbReference type="SAM" id="Phobius"/>
    </source>
</evidence>
<keyword evidence="7 12" id="KW-0472">Membrane</keyword>
<dbReference type="SMART" id="SM00304">
    <property type="entry name" value="HAMP"/>
    <property type="match status" value="1"/>
</dbReference>
<dbReference type="SMART" id="SM00283">
    <property type="entry name" value="MA"/>
    <property type="match status" value="1"/>
</dbReference>
<evidence type="ECO:0000256" key="6">
    <source>
        <dbReference type="ARBA" id="ARBA00022989"/>
    </source>
</evidence>
<dbReference type="PANTHER" id="PTHR32089">
    <property type="entry name" value="METHYL-ACCEPTING CHEMOTAXIS PROTEIN MCPB"/>
    <property type="match status" value="1"/>
</dbReference>
<evidence type="ECO:0000313" key="15">
    <source>
        <dbReference type="EMBL" id="MED4128034.1"/>
    </source>
</evidence>
<dbReference type="PANTHER" id="PTHR32089:SF114">
    <property type="entry name" value="METHYL-ACCEPTING CHEMOTAXIS PROTEIN MCPB"/>
    <property type="match status" value="1"/>
</dbReference>
<evidence type="ECO:0000256" key="11">
    <source>
        <dbReference type="SAM" id="Coils"/>
    </source>
</evidence>
<feature type="coiled-coil region" evidence="11">
    <location>
        <begin position="637"/>
        <end position="664"/>
    </location>
</feature>
<dbReference type="Pfam" id="PF00015">
    <property type="entry name" value="MCPsignal"/>
    <property type="match status" value="1"/>
</dbReference>
<dbReference type="SUPFAM" id="SSF58104">
    <property type="entry name" value="Methyl-accepting chemotaxis protein (MCP) signaling domain"/>
    <property type="match status" value="1"/>
</dbReference>
<evidence type="ECO:0000256" key="10">
    <source>
        <dbReference type="PROSITE-ProRule" id="PRU00284"/>
    </source>
</evidence>
<evidence type="ECO:0000259" key="13">
    <source>
        <dbReference type="PROSITE" id="PS50111"/>
    </source>
</evidence>
<keyword evidence="16" id="KW-1185">Reference proteome</keyword>
<evidence type="ECO:0000259" key="14">
    <source>
        <dbReference type="PROSITE" id="PS50885"/>
    </source>
</evidence>
<dbReference type="InterPro" id="IPR029151">
    <property type="entry name" value="Sensor-like_sf"/>
</dbReference>
<evidence type="ECO:0000256" key="1">
    <source>
        <dbReference type="ARBA" id="ARBA00004651"/>
    </source>
</evidence>
<evidence type="ECO:0000256" key="5">
    <source>
        <dbReference type="ARBA" id="ARBA00022692"/>
    </source>
</evidence>
<organism evidence="15 16">
    <name type="scientific">Shouchella miscanthi</name>
    <dbReference type="NCBI Taxonomy" id="2598861"/>
    <lineage>
        <taxon>Bacteria</taxon>
        <taxon>Bacillati</taxon>
        <taxon>Bacillota</taxon>
        <taxon>Bacilli</taxon>
        <taxon>Bacillales</taxon>
        <taxon>Bacillaceae</taxon>
        <taxon>Shouchella</taxon>
    </lineage>
</organism>
<dbReference type="RefSeq" id="WP_144557613.1">
    <property type="nucleotide sequence ID" value="NZ_CP042163.1"/>
</dbReference>
<protein>
    <submittedName>
        <fullName evidence="15">Methyl-accepting chemotaxis protein</fullName>
    </submittedName>
</protein>
<dbReference type="Gene3D" id="3.30.450.20">
    <property type="entry name" value="PAS domain"/>
    <property type="match status" value="2"/>
</dbReference>
<dbReference type="Gene3D" id="1.10.8.500">
    <property type="entry name" value="HAMP domain in histidine kinase"/>
    <property type="match status" value="1"/>
</dbReference>
<evidence type="ECO:0000256" key="7">
    <source>
        <dbReference type="ARBA" id="ARBA00023136"/>
    </source>
</evidence>
<dbReference type="InterPro" id="IPR033479">
    <property type="entry name" value="dCache_1"/>
</dbReference>
<keyword evidence="6 12" id="KW-1133">Transmembrane helix</keyword>
<comment type="subcellular location">
    <subcellularLocation>
        <location evidence="1">Cell membrane</location>
        <topology evidence="1">Multi-pass membrane protein</topology>
    </subcellularLocation>
</comment>
<keyword evidence="4" id="KW-0145">Chemotaxis</keyword>
<name>A0ABU6NJY3_9BACI</name>
<dbReference type="CDD" id="cd18773">
    <property type="entry name" value="PDC1_HK_sensor"/>
    <property type="match status" value="1"/>
</dbReference>
<dbReference type="PROSITE" id="PS50885">
    <property type="entry name" value="HAMP"/>
    <property type="match status" value="1"/>
</dbReference>
<feature type="domain" description="Methyl-accepting transducer" evidence="13">
    <location>
        <begin position="377"/>
        <end position="648"/>
    </location>
</feature>
<keyword evidence="2" id="KW-1003">Cell membrane</keyword>
<dbReference type="Pfam" id="PF00672">
    <property type="entry name" value="HAMP"/>
    <property type="match status" value="1"/>
</dbReference>
<gene>
    <name evidence="15" type="ORF">P5F74_07805</name>
</gene>
<keyword evidence="11" id="KW-0175">Coiled coil</keyword>
<dbReference type="CDD" id="cd06225">
    <property type="entry name" value="HAMP"/>
    <property type="match status" value="1"/>
</dbReference>
<comment type="caution">
    <text evidence="15">The sequence shown here is derived from an EMBL/GenBank/DDBJ whole genome shotgun (WGS) entry which is preliminary data.</text>
</comment>
<dbReference type="InterPro" id="IPR003660">
    <property type="entry name" value="HAMP_dom"/>
</dbReference>
<proteinExistence type="inferred from homology"/>
<dbReference type="CDD" id="cd12912">
    <property type="entry name" value="PDC2_MCP_like"/>
    <property type="match status" value="1"/>
</dbReference>
<comment type="similarity">
    <text evidence="9">Belongs to the methyl-accepting chemotaxis (MCP) protein family.</text>
</comment>
<evidence type="ECO:0000313" key="16">
    <source>
        <dbReference type="Proteomes" id="UP001341820"/>
    </source>
</evidence>
<accession>A0ABU6NJY3</accession>
<dbReference type="Pfam" id="PF02743">
    <property type="entry name" value="dCache_1"/>
    <property type="match status" value="1"/>
</dbReference>
<keyword evidence="3" id="KW-0488">Methylation</keyword>
<dbReference type="Gene3D" id="1.10.287.950">
    <property type="entry name" value="Methyl-accepting chemotaxis protein"/>
    <property type="match status" value="1"/>
</dbReference>
<dbReference type="Proteomes" id="UP001341820">
    <property type="component" value="Unassembled WGS sequence"/>
</dbReference>
<dbReference type="EMBL" id="JAROAS010000011">
    <property type="protein sequence ID" value="MED4128034.1"/>
    <property type="molecule type" value="Genomic_DNA"/>
</dbReference>
<keyword evidence="8 10" id="KW-0807">Transducer</keyword>
<sequence>MLKRFLQSIQFMQLRTKLFIGFTAILVIPSSLIGVISYQNAKEAVMDEMTSATEESLAIVDETLSLFIESQVENIDYIASASDLADFSEDDPGAQRFLLDSFQATKNHVEQTYVGMETGDFINSPSSFQNPPDYDPRERPWYQRAMEQSGDVIITSPYISQSSEQPVTTIARTTDDGLGVAALNLELTVISDLLSSISIGQTGYVFLLDENNTYVSHPYEEPGTEADESFLSYSENNEGFLSYTSNGDDQLLTFKSNEITGWTIAASMYEEEMNEAVMPILISAITVLSIAILIGGTVIYFLVRSITSPIQTLISVSERMAGGNLSVAYEVNPKQTDEIGRLGRSFEKMRASLVLMITNIQDKSTDLSQAADTLASITHENMSATEQITEAVQEVASGVEKQSTSVRESEKVASDMSNDVNDVVVKTNHIHSTTDNAAITVSKGNDAITDAIEQMTQIKDTFKHLSIHIDTLGKRSSEIEEVTETIKGIATQTNLLALNAAIEAARAGEHGRGFSIVADEVRKLSDMTASSTETISELVLSVQQDTERTIEQMNTSSDQVNKGIEVVQTAGLSFEEMKQFVQVVATEVNESAKNVASLGKDSEAFVTTFQDLSSISETASASMQNISASTEEQLASMEEISASVEQLSEVADELKQLIRQFDVDTDTV</sequence>
<feature type="domain" description="HAMP" evidence="14">
    <location>
        <begin position="304"/>
        <end position="358"/>
    </location>
</feature>
<feature type="transmembrane region" description="Helical" evidence="12">
    <location>
        <begin position="276"/>
        <end position="303"/>
    </location>
</feature>
<evidence type="ECO:0000256" key="8">
    <source>
        <dbReference type="ARBA" id="ARBA00023224"/>
    </source>
</evidence>
<evidence type="ECO:0000256" key="9">
    <source>
        <dbReference type="ARBA" id="ARBA00029447"/>
    </source>
</evidence>